<dbReference type="PROSITE" id="PS00409">
    <property type="entry name" value="PROKAR_NTER_METHYL"/>
    <property type="match status" value="1"/>
</dbReference>
<keyword evidence="1" id="KW-1133">Transmembrane helix</keyword>
<comment type="caution">
    <text evidence="2">The sequence shown here is derived from an EMBL/GenBank/DDBJ whole genome shotgun (WGS) entry which is preliminary data.</text>
</comment>
<dbReference type="Pfam" id="PF07963">
    <property type="entry name" value="N_methyl"/>
    <property type="match status" value="1"/>
</dbReference>
<evidence type="ECO:0000313" key="2">
    <source>
        <dbReference type="EMBL" id="KHD08620.1"/>
    </source>
</evidence>
<evidence type="ECO:0000256" key="1">
    <source>
        <dbReference type="SAM" id="Phobius"/>
    </source>
</evidence>
<organism evidence="2 3">
    <name type="scientific">Candidatus Thiomargarita nelsonii</name>
    <dbReference type="NCBI Taxonomy" id="1003181"/>
    <lineage>
        <taxon>Bacteria</taxon>
        <taxon>Pseudomonadati</taxon>
        <taxon>Pseudomonadota</taxon>
        <taxon>Gammaproteobacteria</taxon>
        <taxon>Thiotrichales</taxon>
        <taxon>Thiotrichaceae</taxon>
        <taxon>Thiomargarita</taxon>
    </lineage>
</organism>
<dbReference type="Proteomes" id="UP000030428">
    <property type="component" value="Unassembled WGS sequence"/>
</dbReference>
<name>A0A0A6PCW2_9GAMM</name>
<dbReference type="SUPFAM" id="SSF54523">
    <property type="entry name" value="Pili subunits"/>
    <property type="match status" value="1"/>
</dbReference>
<feature type="transmembrane region" description="Helical" evidence="1">
    <location>
        <begin position="12"/>
        <end position="32"/>
    </location>
</feature>
<dbReference type="InterPro" id="IPR045584">
    <property type="entry name" value="Pilin-like"/>
</dbReference>
<keyword evidence="1" id="KW-0812">Transmembrane</keyword>
<protein>
    <submittedName>
        <fullName evidence="2">Uncharacterized protein</fullName>
    </submittedName>
</protein>
<dbReference type="Pfam" id="PF16732">
    <property type="entry name" value="ComP_DUS"/>
    <property type="match status" value="1"/>
</dbReference>
<accession>A0A0A6PCW2</accession>
<keyword evidence="3" id="KW-1185">Reference proteome</keyword>
<evidence type="ECO:0000313" key="3">
    <source>
        <dbReference type="Proteomes" id="UP000030428"/>
    </source>
</evidence>
<sequence>MILKNVRGFSLIEVLITVAIISVLAAIAIPSYQYSIMKSRRADAKVALSELAQAQETFYTDRRTYALNLGSTTSADTIRCQSFCKIEGAQAVSPDGYYVLTIAPRSGGTIATGFVLTATARGIQQAKDTDCQFFTLDSINNKGAMNDNCW</sequence>
<dbReference type="InterPro" id="IPR031982">
    <property type="entry name" value="PilE-like"/>
</dbReference>
<dbReference type="AlphaFoldDB" id="A0A0A6PCW2"/>
<reference evidence="2 3" key="1">
    <citation type="journal article" date="2016" name="Front. Microbiol.">
        <title>Single-Cell (Meta-)Genomics of a Dimorphic Candidatus Thiomargarita nelsonii Reveals Genomic Plasticity.</title>
        <authorList>
            <person name="Flood B.E."/>
            <person name="Fliss P."/>
            <person name="Jones D.S."/>
            <person name="Dick G.J."/>
            <person name="Jain S."/>
            <person name="Kaster A.K."/>
            <person name="Winkel M."/>
            <person name="Mussmann M."/>
            <person name="Bailey J."/>
        </authorList>
    </citation>
    <scope>NUCLEOTIDE SEQUENCE [LARGE SCALE GENOMIC DNA]</scope>
    <source>
        <strain evidence="2">Hydrate Ridge</strain>
    </source>
</reference>
<dbReference type="Gene3D" id="3.30.700.10">
    <property type="entry name" value="Glycoprotein, Type 4 Pilin"/>
    <property type="match status" value="1"/>
</dbReference>
<keyword evidence="1" id="KW-0472">Membrane</keyword>
<gene>
    <name evidence="2" type="ORF">PN36_03140</name>
</gene>
<proteinExistence type="predicted"/>
<dbReference type="NCBIfam" id="TIGR02532">
    <property type="entry name" value="IV_pilin_GFxxxE"/>
    <property type="match status" value="1"/>
</dbReference>
<dbReference type="EMBL" id="JSZA02000009">
    <property type="protein sequence ID" value="KHD08620.1"/>
    <property type="molecule type" value="Genomic_DNA"/>
</dbReference>
<dbReference type="GO" id="GO:0043683">
    <property type="term" value="P:type IV pilus assembly"/>
    <property type="evidence" value="ECO:0007669"/>
    <property type="project" value="InterPro"/>
</dbReference>
<dbReference type="InterPro" id="IPR012902">
    <property type="entry name" value="N_methyl_site"/>
</dbReference>